<dbReference type="Pfam" id="PF08240">
    <property type="entry name" value="ADH_N"/>
    <property type="match status" value="1"/>
</dbReference>
<comment type="similarity">
    <text evidence="4">Belongs to the zinc-containing alcohol dehydrogenase family.</text>
</comment>
<dbReference type="eggNOG" id="arCOG01459">
    <property type="taxonomic scope" value="Archaea"/>
</dbReference>
<dbReference type="GO" id="GO:0051262">
    <property type="term" value="P:protein tetramerization"/>
    <property type="evidence" value="ECO:0007669"/>
    <property type="project" value="UniProtKB-ARBA"/>
</dbReference>
<dbReference type="PANTHER" id="PTHR43401">
    <property type="entry name" value="L-THREONINE 3-DEHYDROGENASE"/>
    <property type="match status" value="1"/>
</dbReference>
<feature type="domain" description="Alcohol dehydrogenase-like N-terminal" evidence="6">
    <location>
        <begin position="10"/>
        <end position="132"/>
    </location>
</feature>
<comment type="caution">
    <text evidence="7">The sequence shown here is derived from an EMBL/GenBank/DDBJ whole genome shotgun (WGS) entry which is preliminary data.</text>
</comment>
<dbReference type="AlphaFoldDB" id="M0AEK9"/>
<keyword evidence="1 4" id="KW-0479">Metal-binding</keyword>
<organism evidence="7 8">
    <name type="scientific">Natrialba asiatica (strain ATCC 700177 / DSM 12278 / JCM 9576 / FERM P-10747 / NBRC 102637 / 172P1)</name>
    <dbReference type="NCBI Taxonomy" id="29540"/>
    <lineage>
        <taxon>Archaea</taxon>
        <taxon>Methanobacteriati</taxon>
        <taxon>Methanobacteriota</taxon>
        <taxon>Stenosarchaea group</taxon>
        <taxon>Halobacteria</taxon>
        <taxon>Halobacteriales</taxon>
        <taxon>Natrialbaceae</taxon>
        <taxon>Natrialba</taxon>
    </lineage>
</organism>
<dbReference type="GO" id="GO:0016616">
    <property type="term" value="F:oxidoreductase activity, acting on the CH-OH group of donors, NAD or NADP as acceptor"/>
    <property type="evidence" value="ECO:0007669"/>
    <property type="project" value="UniProtKB-ARBA"/>
</dbReference>
<dbReference type="InterPro" id="IPR013154">
    <property type="entry name" value="ADH-like_N"/>
</dbReference>
<feature type="domain" description="Alcohol dehydrogenase-like C-terminal" evidence="5">
    <location>
        <begin position="175"/>
        <end position="285"/>
    </location>
</feature>
<evidence type="ECO:0000259" key="6">
    <source>
        <dbReference type="Pfam" id="PF08240"/>
    </source>
</evidence>
<sequence>MKEVETPAPGPGEVLIEVSRVQLSVTECMLYRGTEIAHHDEVARRIRESNGGAQLFGHEFCGRIMAVGEGVDAYAESDRVYAPGKPYCGECTYCRSNHQHLCDDITSLGFDCPGALAEYVRMPVEPLCTLPDSVSDAEGAALQPMASSVLCTLDADVEPGDTVVVIGAGVMGYQCALLADRFGAGTVYTVDVRNRPLELAEQNGVKAIDATETDVVEAVNKATDGIGADVVFEAVGGDQSHATEGGEPIAQAFEVVRRGGTVVQVSHIEGEIDLLPRYLRSKSIRWINPRKGVVAIQPGTDTGRLAADLVADGEVPIEDYITHELDGLEEFETAVDITLNKDEYDALGPAQLVLD</sequence>
<evidence type="ECO:0000256" key="2">
    <source>
        <dbReference type="ARBA" id="ARBA00022833"/>
    </source>
</evidence>
<dbReference type="Proteomes" id="UP000011554">
    <property type="component" value="Unassembled WGS sequence"/>
</dbReference>
<accession>M0AEK9</accession>
<dbReference type="InterPro" id="IPR011032">
    <property type="entry name" value="GroES-like_sf"/>
</dbReference>
<dbReference type="GO" id="GO:0008270">
    <property type="term" value="F:zinc ion binding"/>
    <property type="evidence" value="ECO:0007669"/>
    <property type="project" value="InterPro"/>
</dbReference>
<dbReference type="Gene3D" id="3.40.50.720">
    <property type="entry name" value="NAD(P)-binding Rossmann-like Domain"/>
    <property type="match status" value="1"/>
</dbReference>
<dbReference type="InterPro" id="IPR002328">
    <property type="entry name" value="ADH_Zn_CS"/>
</dbReference>
<dbReference type="InterPro" id="IPR013149">
    <property type="entry name" value="ADH-like_C"/>
</dbReference>
<dbReference type="GO" id="GO:0043168">
    <property type="term" value="F:anion binding"/>
    <property type="evidence" value="ECO:0007669"/>
    <property type="project" value="UniProtKB-ARBA"/>
</dbReference>
<dbReference type="InterPro" id="IPR036291">
    <property type="entry name" value="NAD(P)-bd_dom_sf"/>
</dbReference>
<comment type="cofactor">
    <cofactor evidence="4">
        <name>Zn(2+)</name>
        <dbReference type="ChEBI" id="CHEBI:29105"/>
    </cofactor>
</comment>
<dbReference type="InterPro" id="IPR050129">
    <property type="entry name" value="Zn_alcohol_dh"/>
</dbReference>
<proteinExistence type="inferred from homology"/>
<name>M0AEK9_NATA1</name>
<dbReference type="SUPFAM" id="SSF51735">
    <property type="entry name" value="NAD(P)-binding Rossmann-fold domains"/>
    <property type="match status" value="1"/>
</dbReference>
<gene>
    <name evidence="7" type="ORF">C481_20706</name>
</gene>
<dbReference type="GO" id="GO:0030554">
    <property type="term" value="F:adenyl nucleotide binding"/>
    <property type="evidence" value="ECO:0007669"/>
    <property type="project" value="UniProtKB-ARBA"/>
</dbReference>
<reference evidence="7 8" key="1">
    <citation type="journal article" date="2014" name="PLoS Genet.">
        <title>Phylogenetically driven sequencing of extremely halophilic archaea reveals strategies for static and dynamic osmo-response.</title>
        <authorList>
            <person name="Becker E.A."/>
            <person name="Seitzer P.M."/>
            <person name="Tritt A."/>
            <person name="Larsen D."/>
            <person name="Krusor M."/>
            <person name="Yao A.I."/>
            <person name="Wu D."/>
            <person name="Madern D."/>
            <person name="Eisen J.A."/>
            <person name="Darling A.E."/>
            <person name="Facciotti M.T."/>
        </authorList>
    </citation>
    <scope>NUCLEOTIDE SEQUENCE [LARGE SCALE GENOMIC DNA]</scope>
    <source>
        <strain evidence="7 8">DSM 12278</strain>
    </source>
</reference>
<dbReference type="STRING" id="29540.C481_20706"/>
<evidence type="ECO:0000256" key="1">
    <source>
        <dbReference type="ARBA" id="ARBA00022723"/>
    </source>
</evidence>
<evidence type="ECO:0000256" key="4">
    <source>
        <dbReference type="RuleBase" id="RU361277"/>
    </source>
</evidence>
<evidence type="ECO:0000313" key="8">
    <source>
        <dbReference type="Proteomes" id="UP000011554"/>
    </source>
</evidence>
<keyword evidence="2 4" id="KW-0862">Zinc</keyword>
<dbReference type="EMBL" id="AOIO01000048">
    <property type="protein sequence ID" value="ELY97180.1"/>
    <property type="molecule type" value="Genomic_DNA"/>
</dbReference>
<dbReference type="PANTHER" id="PTHR43401:SF2">
    <property type="entry name" value="L-THREONINE 3-DEHYDROGENASE"/>
    <property type="match status" value="1"/>
</dbReference>
<keyword evidence="8" id="KW-1185">Reference proteome</keyword>
<evidence type="ECO:0000259" key="5">
    <source>
        <dbReference type="Pfam" id="PF00107"/>
    </source>
</evidence>
<dbReference type="Pfam" id="PF00107">
    <property type="entry name" value="ADH_zinc_N"/>
    <property type="match status" value="1"/>
</dbReference>
<dbReference type="SUPFAM" id="SSF50129">
    <property type="entry name" value="GroES-like"/>
    <property type="match status" value="1"/>
</dbReference>
<evidence type="ECO:0000313" key="7">
    <source>
        <dbReference type="EMBL" id="ELY97180.1"/>
    </source>
</evidence>
<dbReference type="GO" id="GO:0044281">
    <property type="term" value="P:small molecule metabolic process"/>
    <property type="evidence" value="ECO:0007669"/>
    <property type="project" value="UniProtKB-ARBA"/>
</dbReference>
<evidence type="ECO:0000256" key="3">
    <source>
        <dbReference type="ARBA" id="ARBA00023002"/>
    </source>
</evidence>
<protein>
    <submittedName>
        <fullName evidence="7">Zinc-binding dehydrogenase</fullName>
    </submittedName>
</protein>
<dbReference type="Gene3D" id="3.90.180.10">
    <property type="entry name" value="Medium-chain alcohol dehydrogenases, catalytic domain"/>
    <property type="match status" value="1"/>
</dbReference>
<dbReference type="PATRIC" id="fig|29540.5.peg.4191"/>
<keyword evidence="3" id="KW-0560">Oxidoreductase</keyword>
<dbReference type="PROSITE" id="PS00059">
    <property type="entry name" value="ADH_ZINC"/>
    <property type="match status" value="1"/>
</dbReference>